<dbReference type="Gene3D" id="3.40.50.720">
    <property type="entry name" value="NAD(P)-binding Rossmann-like Domain"/>
    <property type="match status" value="1"/>
</dbReference>
<sequence>MKALHAVGESFLTHLFQESYFMTIHAKRLTLMPNDLHPAMRMLNIERGGSGSGGRPAPPLDPAMAADVASTLLDPEGIARLVGEVLGVDEAEQLNAAKRLAFACDANDAQGKVADILYYKLPQHKLDVAGALLPLWNDMNETEQMDSFADITEWLDSGGGSGSIPPAPTQDGAWGPEIMGWVLQNRKLPDILERPLLHGICRVMIFRANFSMKRTGFWGPLSGQDIDADMADVIIGEGAGEPDEAPSAPSSQPSSQDAEAALLNADEKRAAGGGVDTCVPKKGRADVWKHAYLLHSQPKEVFCRICCPLGEDGNPVSQDKWQQDGCRDYAAGSTSNILEHLRRVHPHLAFHAAKRSEAPYPPDAQTQIGRALSIAFCVIDLRPFRVFEAPGAKAVLQMLMPRVQLPSRQTVTRHVKCFREEVASRVRNILADILAGGNKAVAEVDMWPAPNKQSYFGLILHGVTTGFKRVSLLLYCDVLGAEHTAANQAQRMIWSCKEQRGIKVEDLFWAVESDNTGNAINISRCLNVQQLRCMCHIYNLTPRHLLFPVKRVVAGNEVHQAHERSVPAVCNLCETARALVKHFRRHENCAIELARVTQRIGCPPRQLVLDNSSAWTSAVTMLEGICALQVAIVAYDNENTRLPVHARLSEAQYDLARQVIGALRLVSDAADAMQAHRAFASEVVPLMVTVEQALALRAAVLEDLMANQHHLQSSEETLLVASAVDPRTRLRGVPLSGEQRAEVIRIVKDHAKSMLQASQQLAQPAPPAQPAAAAPAPAARSSATDRALKRLKRSQGEPRDRPGTDDDLISSTLEVYFSEDTAMPPLESCPFENFEESGKPGRAAKAMVLGPVARKFLAIPGANHRVERLRSTCRRRRSQHRGNRLAGRTGSLMYKALQDAKVDVRALVHSADKAKAVLGCEKCDESEGIYLGDVTNKNTIQGAFNGVDTVVIAVGAHGDEPDDVVDKIEWYGVKNQVETLLAGGKDGKRIVLFSSMSTSKPHNHVLEDKAKAEKYIIEQGVPYTIVKPCGLSEDAAGDRELLIGHDDVADANDWFNIGFYMVPRADVVSVASAALLSPPADQMRFDICAKLVGSGPADVKAAVQEA</sequence>
<feature type="domain" description="NAD(P)-binding" evidence="8">
    <location>
        <begin position="887"/>
        <end position="1077"/>
    </location>
</feature>
<feature type="compositionally biased region" description="Low complexity" evidence="6">
    <location>
        <begin position="245"/>
        <end position="259"/>
    </location>
</feature>
<dbReference type="Pfam" id="PF00125">
    <property type="entry name" value="Histone"/>
    <property type="match status" value="1"/>
</dbReference>
<dbReference type="SUPFAM" id="SSF53098">
    <property type="entry name" value="Ribonuclease H-like"/>
    <property type="match status" value="1"/>
</dbReference>
<evidence type="ECO:0000256" key="4">
    <source>
        <dbReference type="ARBA" id="ARBA00022833"/>
    </source>
</evidence>
<dbReference type="SUPFAM" id="SSF47113">
    <property type="entry name" value="Histone-fold"/>
    <property type="match status" value="1"/>
</dbReference>
<keyword evidence="2" id="KW-0479">Metal-binding</keyword>
<dbReference type="InterPro" id="IPR016040">
    <property type="entry name" value="NAD(P)-bd_dom"/>
</dbReference>
<dbReference type="PANTHER" id="PTHR46481:SF10">
    <property type="entry name" value="ZINC FINGER BED DOMAIN-CONTAINING PROTEIN 39"/>
    <property type="match status" value="1"/>
</dbReference>
<dbReference type="Gene3D" id="1.10.20.10">
    <property type="entry name" value="Histone, subunit A"/>
    <property type="match status" value="1"/>
</dbReference>
<dbReference type="PANTHER" id="PTHR46481">
    <property type="entry name" value="ZINC FINGER BED DOMAIN-CONTAINING PROTEIN 4"/>
    <property type="match status" value="1"/>
</dbReference>
<feature type="domain" description="Core Histone H2A/H2B/H3" evidence="7">
    <location>
        <begin position="1"/>
        <end position="41"/>
    </location>
</feature>
<evidence type="ECO:0000259" key="7">
    <source>
        <dbReference type="Pfam" id="PF00125"/>
    </source>
</evidence>
<protein>
    <submittedName>
        <fullName evidence="9">Uncharacterized protein</fullName>
    </submittedName>
</protein>
<evidence type="ECO:0000256" key="1">
    <source>
        <dbReference type="ARBA" id="ARBA00004123"/>
    </source>
</evidence>
<feature type="region of interest" description="Disordered" evidence="6">
    <location>
        <begin position="237"/>
        <end position="259"/>
    </location>
</feature>
<dbReference type="InterPro" id="IPR036291">
    <property type="entry name" value="NAD(P)-bd_dom_sf"/>
</dbReference>
<feature type="region of interest" description="Disordered" evidence="6">
    <location>
        <begin position="755"/>
        <end position="784"/>
    </location>
</feature>
<dbReference type="InterPro" id="IPR007125">
    <property type="entry name" value="H2A/H2B/H3"/>
</dbReference>
<keyword evidence="3" id="KW-0863">Zinc-finger</keyword>
<evidence type="ECO:0000259" key="8">
    <source>
        <dbReference type="Pfam" id="PF13460"/>
    </source>
</evidence>
<proteinExistence type="predicted"/>
<dbReference type="EMBL" id="CAUYUJ010016397">
    <property type="protein sequence ID" value="CAK0864827.1"/>
    <property type="molecule type" value="Genomic_DNA"/>
</dbReference>
<organism evidence="9 10">
    <name type="scientific">Prorocentrum cordatum</name>
    <dbReference type="NCBI Taxonomy" id="2364126"/>
    <lineage>
        <taxon>Eukaryota</taxon>
        <taxon>Sar</taxon>
        <taxon>Alveolata</taxon>
        <taxon>Dinophyceae</taxon>
        <taxon>Prorocentrales</taxon>
        <taxon>Prorocentraceae</taxon>
        <taxon>Prorocentrum</taxon>
    </lineage>
</organism>
<evidence type="ECO:0000256" key="6">
    <source>
        <dbReference type="SAM" id="MobiDB-lite"/>
    </source>
</evidence>
<keyword evidence="5" id="KW-0539">Nucleus</keyword>
<gene>
    <name evidence="9" type="ORF">PCOR1329_LOCUS52574</name>
</gene>
<dbReference type="Proteomes" id="UP001189429">
    <property type="component" value="Unassembled WGS sequence"/>
</dbReference>
<evidence type="ECO:0000256" key="3">
    <source>
        <dbReference type="ARBA" id="ARBA00022771"/>
    </source>
</evidence>
<dbReference type="SUPFAM" id="SSF51735">
    <property type="entry name" value="NAD(P)-binding Rossmann-fold domains"/>
    <property type="match status" value="1"/>
</dbReference>
<comment type="subcellular location">
    <subcellularLocation>
        <location evidence="1">Nucleus</location>
    </subcellularLocation>
</comment>
<feature type="compositionally biased region" description="Low complexity" evidence="6">
    <location>
        <begin position="770"/>
        <end position="782"/>
    </location>
</feature>
<name>A0ABN9UXD9_9DINO</name>
<accession>A0ABN9UXD9</accession>
<reference evidence="9" key="1">
    <citation type="submission" date="2023-10" db="EMBL/GenBank/DDBJ databases">
        <authorList>
            <person name="Chen Y."/>
            <person name="Shah S."/>
            <person name="Dougan E. K."/>
            <person name="Thang M."/>
            <person name="Chan C."/>
        </authorList>
    </citation>
    <scope>NUCLEOTIDE SEQUENCE [LARGE SCALE GENOMIC DNA]</scope>
</reference>
<dbReference type="Pfam" id="PF13460">
    <property type="entry name" value="NAD_binding_10"/>
    <property type="match status" value="1"/>
</dbReference>
<comment type="caution">
    <text evidence="9">The sequence shown here is derived from an EMBL/GenBank/DDBJ whole genome shotgun (WGS) entry which is preliminary data.</text>
</comment>
<evidence type="ECO:0000313" key="9">
    <source>
        <dbReference type="EMBL" id="CAK0864827.1"/>
    </source>
</evidence>
<evidence type="ECO:0000313" key="10">
    <source>
        <dbReference type="Proteomes" id="UP001189429"/>
    </source>
</evidence>
<keyword evidence="10" id="KW-1185">Reference proteome</keyword>
<feature type="non-terminal residue" evidence="9">
    <location>
        <position position="1106"/>
    </location>
</feature>
<dbReference type="InterPro" id="IPR012337">
    <property type="entry name" value="RNaseH-like_sf"/>
</dbReference>
<evidence type="ECO:0000256" key="2">
    <source>
        <dbReference type="ARBA" id="ARBA00022723"/>
    </source>
</evidence>
<dbReference type="InterPro" id="IPR009072">
    <property type="entry name" value="Histone-fold"/>
</dbReference>
<keyword evidence="4" id="KW-0862">Zinc</keyword>
<evidence type="ECO:0000256" key="5">
    <source>
        <dbReference type="ARBA" id="ARBA00023242"/>
    </source>
</evidence>
<dbReference type="InterPro" id="IPR052035">
    <property type="entry name" value="ZnF_BED_domain_contain"/>
</dbReference>